<dbReference type="GO" id="GO:0016607">
    <property type="term" value="C:nuclear speck"/>
    <property type="evidence" value="ECO:0007669"/>
    <property type="project" value="UniProtKB-SubCell"/>
</dbReference>
<feature type="compositionally biased region" description="Basic and acidic residues" evidence="19">
    <location>
        <begin position="503"/>
        <end position="526"/>
    </location>
</feature>
<dbReference type="Pfam" id="PF23469">
    <property type="entry name" value="KH_12"/>
    <property type="match status" value="1"/>
</dbReference>
<evidence type="ECO:0000256" key="14">
    <source>
        <dbReference type="ARBA" id="ARBA00049949"/>
    </source>
</evidence>
<feature type="non-terminal residue" evidence="23">
    <location>
        <position position="1"/>
    </location>
</feature>
<evidence type="ECO:0000256" key="16">
    <source>
        <dbReference type="ARBA" id="ARBA00050042"/>
    </source>
</evidence>
<feature type="compositionally biased region" description="Basic and acidic residues" evidence="19">
    <location>
        <begin position="561"/>
        <end position="570"/>
    </location>
</feature>
<evidence type="ECO:0000256" key="6">
    <source>
        <dbReference type="ARBA" id="ARBA00022801"/>
    </source>
</evidence>
<comment type="subcellular location">
    <subcellularLocation>
        <location evidence="1">Nucleus speckle</location>
    </subcellularLocation>
</comment>
<evidence type="ECO:0000256" key="7">
    <source>
        <dbReference type="ARBA" id="ARBA00022806"/>
    </source>
</evidence>
<evidence type="ECO:0000256" key="13">
    <source>
        <dbReference type="ARBA" id="ARBA00047984"/>
    </source>
</evidence>
<organism evidence="23">
    <name type="scientific">Hydra vulgaris</name>
    <name type="common">Hydra</name>
    <name type="synonym">Hydra attenuata</name>
    <dbReference type="NCBI Taxonomy" id="6087"/>
    <lineage>
        <taxon>Eukaryota</taxon>
        <taxon>Metazoa</taxon>
        <taxon>Cnidaria</taxon>
        <taxon>Hydrozoa</taxon>
        <taxon>Hydroidolina</taxon>
        <taxon>Anthoathecata</taxon>
        <taxon>Aplanulata</taxon>
        <taxon>Hydridae</taxon>
        <taxon>Hydra</taxon>
    </lineage>
</organism>
<keyword evidence="4" id="KW-0747">Spliceosome</keyword>
<evidence type="ECO:0000256" key="18">
    <source>
        <dbReference type="SAM" id="Coils"/>
    </source>
</evidence>
<dbReference type="EC" id="3.6.4.13" evidence="2"/>
<dbReference type="InterPro" id="IPR014001">
    <property type="entry name" value="Helicase_ATP-bd"/>
</dbReference>
<dbReference type="GO" id="GO:0016787">
    <property type="term" value="F:hydrolase activity"/>
    <property type="evidence" value="ECO:0007669"/>
    <property type="project" value="UniProtKB-KW"/>
</dbReference>
<dbReference type="FunFam" id="3.40.50.300:FF:000584">
    <property type="entry name" value="probable ATP-dependent RNA helicase DDX46"/>
    <property type="match status" value="1"/>
</dbReference>
<accession>T2MAX7</accession>
<feature type="compositionally biased region" description="Acidic residues" evidence="19">
    <location>
        <begin position="571"/>
        <end position="583"/>
    </location>
</feature>
<feature type="compositionally biased region" description="Basic and acidic residues" evidence="19">
    <location>
        <begin position="97"/>
        <end position="129"/>
    </location>
</feature>
<feature type="coiled-coil region" evidence="18">
    <location>
        <begin position="1152"/>
        <end position="1179"/>
    </location>
</feature>
<dbReference type="InterPro" id="IPR001650">
    <property type="entry name" value="Helicase_C-like"/>
</dbReference>
<feature type="compositionally biased region" description="Acidic residues" evidence="19">
    <location>
        <begin position="490"/>
        <end position="500"/>
    </location>
</feature>
<feature type="short sequence motif" description="Q motif" evidence="17">
    <location>
        <begin position="723"/>
        <end position="751"/>
    </location>
</feature>
<dbReference type="OrthoDB" id="196131at2759"/>
<dbReference type="Pfam" id="PF00270">
    <property type="entry name" value="DEAD"/>
    <property type="match status" value="1"/>
</dbReference>
<feature type="compositionally biased region" description="Basic and acidic residues" evidence="19">
    <location>
        <begin position="390"/>
        <end position="436"/>
    </location>
</feature>
<proteinExistence type="evidence at transcript level"/>
<feature type="compositionally biased region" description="Basic residues" evidence="19">
    <location>
        <begin position="364"/>
        <end position="389"/>
    </location>
</feature>
<feature type="compositionally biased region" description="Basic residues" evidence="19">
    <location>
        <begin position="341"/>
        <end position="356"/>
    </location>
</feature>
<keyword evidence="6" id="KW-0378">Hydrolase</keyword>
<feature type="compositionally biased region" description="Basic and acidic residues" evidence="19">
    <location>
        <begin position="450"/>
        <end position="471"/>
    </location>
</feature>
<dbReference type="CDD" id="cd17953">
    <property type="entry name" value="DEADc_DDX46"/>
    <property type="match status" value="1"/>
</dbReference>
<feature type="compositionally biased region" description="Polar residues" evidence="19">
    <location>
        <begin position="321"/>
        <end position="333"/>
    </location>
</feature>
<dbReference type="PROSITE" id="PS51195">
    <property type="entry name" value="Q_MOTIF"/>
    <property type="match status" value="1"/>
</dbReference>
<dbReference type="EMBL" id="HAAD01002989">
    <property type="protein sequence ID" value="CDG69221.1"/>
    <property type="molecule type" value="mRNA"/>
</dbReference>
<sequence>KMKSAKKTKKRGRSVSPKSEDKPKRRYRNDRSKKWQANSSESSESSDEESMSSDESHKNSKYSKKKDSSSERSISPDYSVVEKKKIKKSQPSSEEELQSKEKIVPKVKTKTKEKSPSSIKANEKENKQSKDKKRRSISTEKIKANINQVLQESSKHIKSHKKEKEKEKSISPKRERKKGRSQSPPKKKKAKSRSPSRHKRSRTKSPIKVKRSKSKSPSRRNKSKSRSPSRRKRSKSRSPSRRKRSKSRSPSRRNRSKSRSPSRRNRTKSRSPTRRKKSKSPISKKRTKSRSPTSKRKRSKSPSKRRRSRSLSRQKDSKSSTQKSNKSRSPSTNKKSFSKSPIRRRRSRSPRNRKLSKSLSKSPSRSKRSKSRSPSKSKKSKSKSPSRKSKSNDKKKVSKTTKEDENKKEKTGNITSKDEEKKEKSSKNENNDEKIIASESKAVIADYEEEMRKRKERIEEWRKSRTKKPENDADLTAATLENDSKKWTLEDDDEDEEVAENSEVTKVKKEDNDQVDEKSSELNEEKNIKVEKISDVEPKIEEESKTSLKIDNEVQNKTLLKDEKSTLVEEKTDEEEAEEDLDPLDAYMKSIDKQVGKVTAKKIKKSVQRSVAETVMVVKTVIKKTENVKVKPEVIEQNQDALEYSSEEEESLDVTAGDFSEVRKKKKELTVADHTKIYYPPFRRAFYVEVPELAKMTQEEVKLYRESLGDIQVRGKSIPKPIKTWSQAGVSTKVLAVLKKLKYEKPTPIQAQAIPAIMSGRDLIGIAKTGSGKTLAFLIPLFRHVIDQPPLDENDGPIAIIMTPTRELALQIFREAKKFCKQLNLTAACIYGGSGISEQIAELKKGAEIIVCTPGRMIDMLTANNGRVTNCRRCTYLVMDEADRMFDMGFEPQVMRILDNIRPDRQTVLFSATFPRQMEAIARKVLNKPIEVQVGGRSVVCSDVEQHALVIEEENKFFKLLELLGVYQEKGSVLVFVEKQESADMLFKDLLKNAYPCLSLHGGMDQFDRDSTIADFKNGVTKLMVSTSVAARGLDVKNLVLVLNYDCPNHYEDYVHRVGRTGRAGNKGTSFTFITPEQGRNAGDIIKAFELAKCTPPTDVMELWNKFKLEMQLAGKTLKSNCGFSGKGFKFNADEEIQVSDAKKMQKFSLGLQDSDDEAEAAESAMDKIEADLEKAFSNKPKIALAPEVVEAQKVKAAEQNVDKGKLKQASHIAALINKKLHSGQVVDRNTQATAHILHGGALESLTGVGLAKQLADKVNAKLNYKAVEPEKSDLEAKPNNVRYEDEIDINDFPQQARWRITSKEVIEQVRELSESGVTVRGLYIPPNKKPEGDEKRLHLYLESLSERSIQIAKAEIKRLLREELIRAESHSYKPQQQTGRYKVL</sequence>
<feature type="region of interest" description="Disordered" evidence="19">
    <location>
        <begin position="1"/>
        <end position="526"/>
    </location>
</feature>
<dbReference type="PANTHER" id="PTHR47958">
    <property type="entry name" value="ATP-DEPENDENT RNA HELICASE DBP3"/>
    <property type="match status" value="1"/>
</dbReference>
<evidence type="ECO:0000256" key="8">
    <source>
        <dbReference type="ARBA" id="ARBA00022840"/>
    </source>
</evidence>
<dbReference type="Gene3D" id="3.40.50.300">
    <property type="entry name" value="P-loop containing nucleotide triphosphate hydrolases"/>
    <property type="match status" value="2"/>
</dbReference>
<dbReference type="SMART" id="SM00490">
    <property type="entry name" value="HELICc"/>
    <property type="match status" value="1"/>
</dbReference>
<keyword evidence="3" id="KW-0507">mRNA processing</keyword>
<dbReference type="InterPro" id="IPR056149">
    <property type="entry name" value="PRP5/DDX46/KHDC4_KH"/>
</dbReference>
<feature type="compositionally biased region" description="Basic residues" evidence="19">
    <location>
        <begin position="174"/>
        <end position="312"/>
    </location>
</feature>
<evidence type="ECO:0000259" key="22">
    <source>
        <dbReference type="PROSITE" id="PS51195"/>
    </source>
</evidence>
<comment type="catalytic activity">
    <reaction evidence="13">
        <text>ATP + H2O = ADP + phosphate + H(+)</text>
        <dbReference type="Rhea" id="RHEA:13065"/>
        <dbReference type="ChEBI" id="CHEBI:15377"/>
        <dbReference type="ChEBI" id="CHEBI:15378"/>
        <dbReference type="ChEBI" id="CHEBI:30616"/>
        <dbReference type="ChEBI" id="CHEBI:43474"/>
        <dbReference type="ChEBI" id="CHEBI:456216"/>
        <dbReference type="EC" id="3.6.4.13"/>
    </reaction>
</comment>
<evidence type="ECO:0000256" key="15">
    <source>
        <dbReference type="ARBA" id="ARBA00050029"/>
    </source>
</evidence>
<evidence type="ECO:0000256" key="11">
    <source>
        <dbReference type="ARBA" id="ARBA00023242"/>
    </source>
</evidence>
<evidence type="ECO:0000256" key="9">
    <source>
        <dbReference type="ARBA" id="ARBA00023054"/>
    </source>
</evidence>
<evidence type="ECO:0000256" key="17">
    <source>
        <dbReference type="PROSITE-ProRule" id="PRU00552"/>
    </source>
</evidence>
<dbReference type="GO" id="GO:0005681">
    <property type="term" value="C:spliceosomal complex"/>
    <property type="evidence" value="ECO:0007669"/>
    <property type="project" value="UniProtKB-KW"/>
</dbReference>
<keyword evidence="10" id="KW-0508">mRNA splicing</keyword>
<feature type="region of interest" description="Disordered" evidence="19">
    <location>
        <begin position="561"/>
        <end position="583"/>
    </location>
</feature>
<dbReference type="GO" id="GO:0003724">
    <property type="term" value="F:RNA helicase activity"/>
    <property type="evidence" value="ECO:0007669"/>
    <property type="project" value="UniProtKB-EC"/>
</dbReference>
<comment type="function">
    <text evidence="14">Component of the 17S U2 SnRNP complex of the spliceosome, a large ribonucleoprotein complex that removes introns from transcribed pre-mRNAs. The 17S U2 SnRNP complex (1) directly participates in early spliceosome assembly and (2) mediates recognition of the intron branch site during pre-mRNA splicing by promoting the selection of the pre-mRNA branch-site adenosine, the nucleophile for the first step of splicing. Within the 17S U2 SnRNP complex, DDX46 plays essential roles during assembly of pre-spliceosome and proofreading of the branch site.</text>
</comment>
<gene>
    <name evidence="23" type="primary">DDX46</name>
</gene>
<keyword evidence="7 23" id="KW-0347">Helicase</keyword>
<evidence type="ECO:0000259" key="21">
    <source>
        <dbReference type="PROSITE" id="PS51194"/>
    </source>
</evidence>
<dbReference type="InterPro" id="IPR000629">
    <property type="entry name" value="RNA-helicase_DEAD-box_CS"/>
</dbReference>
<evidence type="ECO:0000256" key="5">
    <source>
        <dbReference type="ARBA" id="ARBA00022741"/>
    </source>
</evidence>
<dbReference type="InterPro" id="IPR011545">
    <property type="entry name" value="DEAD/DEAH_box_helicase_dom"/>
</dbReference>
<feature type="compositionally biased region" description="Basic residues" evidence="19">
    <location>
        <begin position="1"/>
        <end position="13"/>
    </location>
</feature>
<dbReference type="SUPFAM" id="SSF52540">
    <property type="entry name" value="P-loop containing nucleoside triphosphate hydrolases"/>
    <property type="match status" value="2"/>
</dbReference>
<dbReference type="InterPro" id="IPR027417">
    <property type="entry name" value="P-loop_NTPase"/>
</dbReference>
<dbReference type="GO" id="GO:0000398">
    <property type="term" value="P:mRNA splicing, via spliceosome"/>
    <property type="evidence" value="ECO:0007669"/>
    <property type="project" value="UniProtKB-ARBA"/>
</dbReference>
<evidence type="ECO:0000256" key="19">
    <source>
        <dbReference type="SAM" id="MobiDB-lite"/>
    </source>
</evidence>
<feature type="compositionally biased region" description="Basic and acidic residues" evidence="19">
    <location>
        <begin position="162"/>
        <end position="173"/>
    </location>
</feature>
<dbReference type="InterPro" id="IPR014014">
    <property type="entry name" value="RNA_helicase_DEAD_Q_motif"/>
</dbReference>
<dbReference type="CDD" id="cd18787">
    <property type="entry name" value="SF2_C_DEAD"/>
    <property type="match status" value="1"/>
</dbReference>
<evidence type="ECO:0000256" key="1">
    <source>
        <dbReference type="ARBA" id="ARBA00004324"/>
    </source>
</evidence>
<evidence type="ECO:0000256" key="4">
    <source>
        <dbReference type="ARBA" id="ARBA00022728"/>
    </source>
</evidence>
<feature type="domain" description="DEAD-box RNA helicase Q" evidence="22">
    <location>
        <begin position="723"/>
        <end position="751"/>
    </location>
</feature>
<evidence type="ECO:0000259" key="20">
    <source>
        <dbReference type="PROSITE" id="PS51192"/>
    </source>
</evidence>
<evidence type="ECO:0000256" key="2">
    <source>
        <dbReference type="ARBA" id="ARBA00012552"/>
    </source>
</evidence>
<feature type="domain" description="Helicase C-terminal" evidence="21">
    <location>
        <begin position="943"/>
        <end position="1104"/>
    </location>
</feature>
<dbReference type="SMART" id="SM00487">
    <property type="entry name" value="DEXDc"/>
    <property type="match status" value="1"/>
</dbReference>
<dbReference type="FunFam" id="3.40.50.300:FF:000079">
    <property type="entry name" value="probable ATP-dependent RNA helicase DDX17"/>
    <property type="match status" value="1"/>
</dbReference>
<dbReference type="GO" id="GO:0005524">
    <property type="term" value="F:ATP binding"/>
    <property type="evidence" value="ECO:0007669"/>
    <property type="project" value="UniProtKB-KW"/>
</dbReference>
<evidence type="ECO:0000256" key="3">
    <source>
        <dbReference type="ARBA" id="ARBA00022664"/>
    </source>
</evidence>
<keyword evidence="11" id="KW-0539">Nucleus</keyword>
<dbReference type="GO" id="GO:0003676">
    <property type="term" value="F:nucleic acid binding"/>
    <property type="evidence" value="ECO:0007669"/>
    <property type="project" value="InterPro"/>
</dbReference>
<protein>
    <recommendedName>
        <fullName evidence="15">Probable ATP-dependent RNA helicase DDX46</fullName>
        <ecNumber evidence="2">3.6.4.13</ecNumber>
    </recommendedName>
    <alternativeName>
        <fullName evidence="16">DEAD box protein 46</fullName>
    </alternativeName>
</protein>
<evidence type="ECO:0000256" key="12">
    <source>
        <dbReference type="ARBA" id="ARBA00038511"/>
    </source>
</evidence>
<evidence type="ECO:0000256" key="10">
    <source>
        <dbReference type="ARBA" id="ARBA00023187"/>
    </source>
</evidence>
<keyword evidence="5" id="KW-0547">Nucleotide-binding</keyword>
<name>T2MAX7_HYDVU</name>
<evidence type="ECO:0000313" key="23">
    <source>
        <dbReference type="EMBL" id="CDG69221.1"/>
    </source>
</evidence>
<comment type="similarity">
    <text evidence="12">Belongs to the DEAD box helicase family. DDX46/PRP5 subfamily.</text>
</comment>
<dbReference type="PROSITE" id="PS51192">
    <property type="entry name" value="HELICASE_ATP_BIND_1"/>
    <property type="match status" value="1"/>
</dbReference>
<dbReference type="PROSITE" id="PS51194">
    <property type="entry name" value="HELICASE_CTER"/>
    <property type="match status" value="1"/>
</dbReference>
<dbReference type="PROSITE" id="PS00039">
    <property type="entry name" value="DEAD_ATP_HELICASE"/>
    <property type="match status" value="1"/>
</dbReference>
<feature type="domain" description="Helicase ATP-binding" evidence="20">
    <location>
        <begin position="754"/>
        <end position="932"/>
    </location>
</feature>
<keyword evidence="8" id="KW-0067">ATP-binding</keyword>
<dbReference type="Pfam" id="PF00271">
    <property type="entry name" value="Helicase_C"/>
    <property type="match status" value="1"/>
</dbReference>
<feature type="compositionally biased region" description="Basic and acidic residues" evidence="19">
    <location>
        <begin position="18"/>
        <end position="33"/>
    </location>
</feature>
<reference evidence="23" key="1">
    <citation type="journal article" date="2013" name="Genome Biol. Evol.">
        <title>Punctuated emergences of genetic and phenotypic innovations in eumetazoan, bilaterian, euteleostome, and hominidae ancestors.</title>
        <authorList>
            <person name="Wenger Y."/>
            <person name="Galliot B."/>
        </authorList>
    </citation>
    <scope>NUCLEOTIDE SEQUENCE</scope>
    <source>
        <tissue evidence="23">Whole animals</tissue>
    </source>
</reference>
<keyword evidence="9 18" id="KW-0175">Coiled coil</keyword>